<gene>
    <name evidence="1" type="ORF">Pint_04188</name>
</gene>
<dbReference type="Proteomes" id="UP001163603">
    <property type="component" value="Chromosome 3"/>
</dbReference>
<accession>A0ACC0Z776</accession>
<dbReference type="EMBL" id="CM047738">
    <property type="protein sequence ID" value="KAJ0046043.1"/>
    <property type="molecule type" value="Genomic_DNA"/>
</dbReference>
<name>A0ACC0Z776_9ROSI</name>
<proteinExistence type="predicted"/>
<evidence type="ECO:0000313" key="2">
    <source>
        <dbReference type="Proteomes" id="UP001163603"/>
    </source>
</evidence>
<protein>
    <submittedName>
        <fullName evidence="1">Uncharacterized protein</fullName>
    </submittedName>
</protein>
<keyword evidence="2" id="KW-1185">Reference proteome</keyword>
<organism evidence="1 2">
    <name type="scientific">Pistacia integerrima</name>
    <dbReference type="NCBI Taxonomy" id="434235"/>
    <lineage>
        <taxon>Eukaryota</taxon>
        <taxon>Viridiplantae</taxon>
        <taxon>Streptophyta</taxon>
        <taxon>Embryophyta</taxon>
        <taxon>Tracheophyta</taxon>
        <taxon>Spermatophyta</taxon>
        <taxon>Magnoliopsida</taxon>
        <taxon>eudicotyledons</taxon>
        <taxon>Gunneridae</taxon>
        <taxon>Pentapetalae</taxon>
        <taxon>rosids</taxon>
        <taxon>malvids</taxon>
        <taxon>Sapindales</taxon>
        <taxon>Anacardiaceae</taxon>
        <taxon>Pistacia</taxon>
    </lineage>
</organism>
<reference evidence="2" key="1">
    <citation type="journal article" date="2023" name="G3 (Bethesda)">
        <title>Genome assembly and association tests identify interacting loci associated with vigor, precocity, and sex in interspecific pistachio rootstocks.</title>
        <authorList>
            <person name="Palmer W."/>
            <person name="Jacygrad E."/>
            <person name="Sagayaradj S."/>
            <person name="Cavanaugh K."/>
            <person name="Han R."/>
            <person name="Bertier L."/>
            <person name="Beede B."/>
            <person name="Kafkas S."/>
            <person name="Golino D."/>
            <person name="Preece J."/>
            <person name="Michelmore R."/>
        </authorList>
    </citation>
    <scope>NUCLEOTIDE SEQUENCE [LARGE SCALE GENOMIC DNA]</scope>
</reference>
<evidence type="ECO:0000313" key="1">
    <source>
        <dbReference type="EMBL" id="KAJ0046043.1"/>
    </source>
</evidence>
<sequence length="163" mass="18188">MGDLQVVGGIKKLNNKNYNTWATCMESYLQGHDLWEVVGGDEVTQPVVEDANGILQSGKLKQGKAMFALKTTIEEEMVRKKRYTSKSRGAFKRYNGSGSKKHGDKGKIPQGKGGSRLGGASKNRGNSRKFDVLRRIKNDWDVEAIFAYGGRRISPYDNNTRKD</sequence>
<comment type="caution">
    <text evidence="1">The sequence shown here is derived from an EMBL/GenBank/DDBJ whole genome shotgun (WGS) entry which is preliminary data.</text>
</comment>